<accession>A0A8H7UD30</accession>
<evidence type="ECO:0000313" key="2">
    <source>
        <dbReference type="EMBL" id="KAG2177127.1"/>
    </source>
</evidence>
<keyword evidence="3" id="KW-1185">Reference proteome</keyword>
<sequence>MFIENYHGPRRGSSKSSTSSQSDGRLSIFAKAISQIPFSGYAALVSATFEIYGDVFPSDNNDFTLFIRAIGDGAEKPQDDESLGNLMVDYQFIPLPLPEQVMPKFFFRQAVENPNLFVKFLPAFRVDKHARYRLWECAILNALDCSFSGSSVLTKRKAERMRYIAKWLEDSPPGGVEEEKEIFKSALTDIHKRYPSGYISSVIMAKVFGLVDEYIKPGFGSLIVDDYGGSNQSASQEIRQGFRKFMEECNNAS</sequence>
<proteinExistence type="predicted"/>
<evidence type="ECO:0000313" key="3">
    <source>
        <dbReference type="Proteomes" id="UP000654370"/>
    </source>
</evidence>
<name>A0A8H7UD30_MORIS</name>
<reference evidence="2" key="1">
    <citation type="submission" date="2020-12" db="EMBL/GenBank/DDBJ databases">
        <title>Metabolic potential, ecology and presence of endohyphal bacteria is reflected in genomic diversity of Mucoromycotina.</title>
        <authorList>
            <person name="Muszewska A."/>
            <person name="Okrasinska A."/>
            <person name="Steczkiewicz K."/>
            <person name="Drgas O."/>
            <person name="Orlowska M."/>
            <person name="Perlinska-Lenart U."/>
            <person name="Aleksandrzak-Piekarczyk T."/>
            <person name="Szatraj K."/>
            <person name="Zielenkiewicz U."/>
            <person name="Pilsyk S."/>
            <person name="Malc E."/>
            <person name="Mieczkowski P."/>
            <person name="Kruszewska J.S."/>
            <person name="Biernat P."/>
            <person name="Pawlowska J."/>
        </authorList>
    </citation>
    <scope>NUCLEOTIDE SEQUENCE</scope>
    <source>
        <strain evidence="2">WA0000067209</strain>
    </source>
</reference>
<feature type="region of interest" description="Disordered" evidence="1">
    <location>
        <begin position="1"/>
        <end position="21"/>
    </location>
</feature>
<dbReference type="EMBL" id="JAEPQZ010000009">
    <property type="protein sequence ID" value="KAG2177127.1"/>
    <property type="molecule type" value="Genomic_DNA"/>
</dbReference>
<evidence type="ECO:0000256" key="1">
    <source>
        <dbReference type="SAM" id="MobiDB-lite"/>
    </source>
</evidence>
<comment type="caution">
    <text evidence="2">The sequence shown here is derived from an EMBL/GenBank/DDBJ whole genome shotgun (WGS) entry which is preliminary data.</text>
</comment>
<dbReference type="OrthoDB" id="270318at2759"/>
<organism evidence="2 3">
    <name type="scientific">Mortierella isabellina</name>
    <name type="common">Filamentous fungus</name>
    <name type="synonym">Umbelopsis isabellina</name>
    <dbReference type="NCBI Taxonomy" id="91625"/>
    <lineage>
        <taxon>Eukaryota</taxon>
        <taxon>Fungi</taxon>
        <taxon>Fungi incertae sedis</taxon>
        <taxon>Mucoromycota</taxon>
        <taxon>Mucoromycotina</taxon>
        <taxon>Umbelopsidomycetes</taxon>
        <taxon>Umbelopsidales</taxon>
        <taxon>Umbelopsidaceae</taxon>
        <taxon>Umbelopsis</taxon>
    </lineage>
</organism>
<dbReference type="AlphaFoldDB" id="A0A8H7UD30"/>
<dbReference type="Proteomes" id="UP000654370">
    <property type="component" value="Unassembled WGS sequence"/>
</dbReference>
<protein>
    <submittedName>
        <fullName evidence="2">Uncharacterized protein</fullName>
    </submittedName>
</protein>
<gene>
    <name evidence="2" type="ORF">INT43_007783</name>
</gene>